<reference evidence="1" key="1">
    <citation type="submission" date="2023-10" db="EMBL/GenBank/DDBJ databases">
        <title>Complete genome sequence of Streptomyces sp. JL1001.</title>
        <authorList>
            <person name="Jiang L."/>
        </authorList>
    </citation>
    <scope>NUCLEOTIDE SEQUENCE</scope>
    <source>
        <strain evidence="1">JL1001</strain>
    </source>
</reference>
<gene>
    <name evidence="1" type="ORF">R1Y80_12130</name>
</gene>
<evidence type="ECO:0000313" key="1">
    <source>
        <dbReference type="EMBL" id="XCN14358.1"/>
    </source>
</evidence>
<dbReference type="RefSeq" id="WP_354597009.1">
    <property type="nucleotide sequence ID" value="NZ_CP136798.1"/>
</dbReference>
<accession>A0AAU8KEI2</accession>
<dbReference type="Pfam" id="PF15575">
    <property type="entry name" value="Imm49"/>
    <property type="match status" value="1"/>
</dbReference>
<proteinExistence type="predicted"/>
<name>A0AAU8KEI2_9ACTN</name>
<dbReference type="EMBL" id="CP136798">
    <property type="protein sequence ID" value="XCN14358.1"/>
    <property type="molecule type" value="Genomic_DNA"/>
</dbReference>
<sequence>MTVTVSRHSFPTGNAAEGLAVLQNNAEALIEGLEADSTRLGEAFQLTLTLAKSHCLLDTEASLLPTWKAWVNAMQVGSATFATTSTSEEVVHCRIAEKDRALRTTGPQSYTHAGTWLTAFYLSMVCREKDRLTELCQVPVSLLRESGASHDEFLYDWVETLQAYWLGEPDLGAKLVAAIDGADLQSDRINAPQTAANLLYPPMEMFHRLVRDDHGGFNRALADAIQWHKEYWSTEGNALQATGLVALPPLALACLAYDMGVPVDVESEYLPIALLERDWAGEFPT</sequence>
<protein>
    <submittedName>
        <fullName evidence="1">Immunity 49 family protein</fullName>
    </submittedName>
</protein>
<dbReference type="AlphaFoldDB" id="A0AAU8KEI2"/>
<dbReference type="InterPro" id="IPR029074">
    <property type="entry name" value="Imm49"/>
</dbReference>
<organism evidence="1">
    <name type="scientific">Streptomyces sp. JL1001</name>
    <dbReference type="NCBI Taxonomy" id="3078227"/>
    <lineage>
        <taxon>Bacteria</taxon>
        <taxon>Bacillati</taxon>
        <taxon>Actinomycetota</taxon>
        <taxon>Actinomycetes</taxon>
        <taxon>Kitasatosporales</taxon>
        <taxon>Streptomycetaceae</taxon>
        <taxon>Streptomyces</taxon>
    </lineage>
</organism>